<dbReference type="EMBL" id="RXOC01000004">
    <property type="protein sequence ID" value="RXF70531.1"/>
    <property type="molecule type" value="Genomic_DNA"/>
</dbReference>
<proteinExistence type="predicted"/>
<dbReference type="AlphaFoldDB" id="A0A4Q0MB65"/>
<comment type="caution">
    <text evidence="2">The sequence shown here is derived from an EMBL/GenBank/DDBJ whole genome shotgun (WGS) entry which is preliminary data.</text>
</comment>
<evidence type="ECO:0000313" key="2">
    <source>
        <dbReference type="EMBL" id="RXF70531.1"/>
    </source>
</evidence>
<feature type="domain" description="HNH" evidence="1">
    <location>
        <begin position="194"/>
        <end position="249"/>
    </location>
</feature>
<evidence type="ECO:0000259" key="1">
    <source>
        <dbReference type="Pfam" id="PF01844"/>
    </source>
</evidence>
<dbReference type="Proteomes" id="UP000290848">
    <property type="component" value="Unassembled WGS sequence"/>
</dbReference>
<evidence type="ECO:0000313" key="3">
    <source>
        <dbReference type="Proteomes" id="UP000290848"/>
    </source>
</evidence>
<protein>
    <recommendedName>
        <fullName evidence="1">HNH domain-containing protein</fullName>
    </recommendedName>
</protein>
<gene>
    <name evidence="2" type="ORF">EKH83_07765</name>
</gene>
<name>A0A4Q0MB65_9SPHI</name>
<dbReference type="InterPro" id="IPR003615">
    <property type="entry name" value="HNH_nuc"/>
</dbReference>
<dbReference type="Gene3D" id="1.10.30.50">
    <property type="match status" value="1"/>
</dbReference>
<dbReference type="InterPro" id="IPR002711">
    <property type="entry name" value="HNH"/>
</dbReference>
<accession>A0A4Q0MB65</accession>
<sequence>MTDWNLLADDLANRFSLELSGKAAKGQNGIFRVESIDAPNGFTIEINVGWRSVDATFRPDTFAAALLRTIKGSSEIQKQEFLNLISAFTKRGTKTYLKGQLLSGVETADNLDLNGFDLICVGFTDHSDDSGVILETVNACIALILSLLPIENISEDLEENGAALEGAYSRIEVNRYERNPANRAAAIAFHGAFCQVCGFDFRKVYGSIGHGYIEVHHLVPVSELGGTYAVNPITDLLPLCANCHSMVHRKNPPMSPEELKAIMKK</sequence>
<dbReference type="GO" id="GO:0004519">
    <property type="term" value="F:endonuclease activity"/>
    <property type="evidence" value="ECO:0007669"/>
    <property type="project" value="InterPro"/>
</dbReference>
<dbReference type="GO" id="GO:0008270">
    <property type="term" value="F:zinc ion binding"/>
    <property type="evidence" value="ECO:0007669"/>
    <property type="project" value="InterPro"/>
</dbReference>
<dbReference type="Pfam" id="PF01844">
    <property type="entry name" value="HNH"/>
    <property type="match status" value="1"/>
</dbReference>
<dbReference type="GO" id="GO:0003676">
    <property type="term" value="F:nucleic acid binding"/>
    <property type="evidence" value="ECO:0007669"/>
    <property type="project" value="InterPro"/>
</dbReference>
<organism evidence="2 3">
    <name type="scientific">Arcticibacter tournemirensis</name>
    <dbReference type="NCBI Taxonomy" id="699437"/>
    <lineage>
        <taxon>Bacteria</taxon>
        <taxon>Pseudomonadati</taxon>
        <taxon>Bacteroidota</taxon>
        <taxon>Sphingobacteriia</taxon>
        <taxon>Sphingobacteriales</taxon>
        <taxon>Sphingobacteriaceae</taxon>
        <taxon>Arcticibacter</taxon>
    </lineage>
</organism>
<dbReference type="CDD" id="cd00085">
    <property type="entry name" value="HNHc"/>
    <property type="match status" value="1"/>
</dbReference>
<reference evidence="2 3" key="1">
    <citation type="submission" date="2018-12" db="EMBL/GenBank/DDBJ databases">
        <title>The Draft Genome Sequence of the Soil Bacterium Pedobacter tournemirensis R1.</title>
        <authorList>
            <person name="He J."/>
        </authorList>
    </citation>
    <scope>NUCLEOTIDE SEQUENCE [LARGE SCALE GENOMIC DNA]</scope>
    <source>
        <strain evidence="2 3">R1</strain>
    </source>
</reference>